<proteinExistence type="predicted"/>
<evidence type="ECO:0000256" key="2">
    <source>
        <dbReference type="SAM" id="SignalP"/>
    </source>
</evidence>
<feature type="region of interest" description="Disordered" evidence="1">
    <location>
        <begin position="86"/>
        <end position="123"/>
    </location>
</feature>
<feature type="compositionally biased region" description="Polar residues" evidence="1">
    <location>
        <begin position="106"/>
        <end position="117"/>
    </location>
</feature>
<feature type="signal peptide" evidence="2">
    <location>
        <begin position="1"/>
        <end position="28"/>
    </location>
</feature>
<sequence>MATPLGTWAKLDMFRLVVIGIRAISLSAEPPYRLYEGDHWDSKRPSLETNKRKIKDRLLERQFTRSNVARSVGYTAKEARSVTGDGSFVTIDNKKDERNEGATFGSAISTENFGDSTSKQKRI</sequence>
<organism evidence="3">
    <name type="scientific">Salix viminalis</name>
    <name type="common">Common osier</name>
    <name type="synonym">Basket willow</name>
    <dbReference type="NCBI Taxonomy" id="40686"/>
    <lineage>
        <taxon>Eukaryota</taxon>
        <taxon>Viridiplantae</taxon>
        <taxon>Streptophyta</taxon>
        <taxon>Embryophyta</taxon>
        <taxon>Tracheophyta</taxon>
        <taxon>Spermatophyta</taxon>
        <taxon>Magnoliopsida</taxon>
        <taxon>eudicotyledons</taxon>
        <taxon>Gunneridae</taxon>
        <taxon>Pentapetalae</taxon>
        <taxon>rosids</taxon>
        <taxon>fabids</taxon>
        <taxon>Malpighiales</taxon>
        <taxon>Salicaceae</taxon>
        <taxon>Saliceae</taxon>
        <taxon>Salix</taxon>
    </lineage>
</organism>
<protein>
    <submittedName>
        <fullName evidence="3">Uncharacterized protein</fullName>
    </submittedName>
</protein>
<name>A0A6N2JWW0_SALVM</name>
<gene>
    <name evidence="3" type="ORF">SVIM_LOCUS3195</name>
</gene>
<evidence type="ECO:0000256" key="1">
    <source>
        <dbReference type="SAM" id="MobiDB-lite"/>
    </source>
</evidence>
<dbReference type="EMBL" id="CAADRP010000001">
    <property type="protein sequence ID" value="VFU20134.1"/>
    <property type="molecule type" value="Genomic_DNA"/>
</dbReference>
<dbReference type="AlphaFoldDB" id="A0A6N2JWW0"/>
<keyword evidence="2" id="KW-0732">Signal</keyword>
<feature type="chain" id="PRO_5026786426" evidence="2">
    <location>
        <begin position="29"/>
        <end position="123"/>
    </location>
</feature>
<reference evidence="3" key="1">
    <citation type="submission" date="2019-03" db="EMBL/GenBank/DDBJ databases">
        <authorList>
            <person name="Mank J."/>
            <person name="Almeida P."/>
        </authorList>
    </citation>
    <scope>NUCLEOTIDE SEQUENCE</scope>
    <source>
        <strain evidence="3">78183</strain>
    </source>
</reference>
<evidence type="ECO:0000313" key="3">
    <source>
        <dbReference type="EMBL" id="VFU20134.1"/>
    </source>
</evidence>
<accession>A0A6N2JWW0</accession>